<evidence type="ECO:0000313" key="2">
    <source>
        <dbReference type="EMBL" id="MBC9982985.1"/>
    </source>
</evidence>
<comment type="caution">
    <text evidence="2">The sequence shown here is derived from an EMBL/GenBank/DDBJ whole genome shotgun (WGS) entry which is preliminary data.</text>
</comment>
<feature type="domain" description="HTH araC/xylS-type" evidence="1">
    <location>
        <begin position="210"/>
        <end position="310"/>
    </location>
</feature>
<dbReference type="InterPro" id="IPR018060">
    <property type="entry name" value="HTH_AraC"/>
</dbReference>
<proteinExistence type="predicted"/>
<organism evidence="2 3">
    <name type="scientific">Bradyrhizobium campsiandrae</name>
    <dbReference type="NCBI Taxonomy" id="1729892"/>
    <lineage>
        <taxon>Bacteria</taxon>
        <taxon>Pseudomonadati</taxon>
        <taxon>Pseudomonadota</taxon>
        <taxon>Alphaproteobacteria</taxon>
        <taxon>Hyphomicrobiales</taxon>
        <taxon>Nitrobacteraceae</taxon>
        <taxon>Bradyrhizobium</taxon>
    </lineage>
</organism>
<dbReference type="RefSeq" id="WP_188101225.1">
    <property type="nucleotide sequence ID" value="NZ_JAANIH010000020.1"/>
</dbReference>
<dbReference type="PROSITE" id="PS01124">
    <property type="entry name" value="HTH_ARAC_FAMILY_2"/>
    <property type="match status" value="1"/>
</dbReference>
<dbReference type="PANTHER" id="PTHR47893:SF1">
    <property type="entry name" value="REGULATORY PROTEIN PCHR"/>
    <property type="match status" value="1"/>
</dbReference>
<accession>A0ABR7UFX1</accession>
<keyword evidence="3" id="KW-1185">Reference proteome</keyword>
<gene>
    <name evidence="2" type="ORF">HA482_32770</name>
</gene>
<sequence>MPFSKLKQSAHLRLQCVSTPDEFRAIGFLDIERHVLLGPYFYGRAITALPGVLLMLEHTSPRALSGMMKAMGCTVVVPMSNHTHAVFNGRTWSSSDVGLLRSEILLDLHEPAPNTFAVIRFSSDMQNRGWEEAEGKLHLHNASSEQLSRLQRVIRGALALSCTSMHHRQFAFVAQSLRDELMDALDNLLVLKSDRRSGQRAFERHRKLVSKLDEFAHSHPEIPLYSEALAKELGTSVRTLQLAVQAVHGASLHQHLRNKRLWSLRAQLARGTPATSVSSAAFANGFSHMGELSQLYKVTFGELPSETLLRSKGS</sequence>
<dbReference type="Gene3D" id="1.10.10.60">
    <property type="entry name" value="Homeodomain-like"/>
    <property type="match status" value="1"/>
</dbReference>
<protein>
    <submittedName>
        <fullName evidence="2">AraC family transcriptional regulator</fullName>
    </submittedName>
</protein>
<dbReference type="Pfam" id="PF12833">
    <property type="entry name" value="HTH_18"/>
    <property type="match status" value="1"/>
</dbReference>
<dbReference type="InterPro" id="IPR053142">
    <property type="entry name" value="PchR_regulatory_protein"/>
</dbReference>
<dbReference type="Proteomes" id="UP000639516">
    <property type="component" value="Unassembled WGS sequence"/>
</dbReference>
<evidence type="ECO:0000259" key="1">
    <source>
        <dbReference type="PROSITE" id="PS01124"/>
    </source>
</evidence>
<evidence type="ECO:0000313" key="3">
    <source>
        <dbReference type="Proteomes" id="UP000639516"/>
    </source>
</evidence>
<dbReference type="SMART" id="SM00342">
    <property type="entry name" value="HTH_ARAC"/>
    <property type="match status" value="1"/>
</dbReference>
<dbReference type="PANTHER" id="PTHR47893">
    <property type="entry name" value="REGULATORY PROTEIN PCHR"/>
    <property type="match status" value="1"/>
</dbReference>
<name>A0ABR7UFX1_9BRAD</name>
<dbReference type="EMBL" id="JAATTO010000059">
    <property type="protein sequence ID" value="MBC9982985.1"/>
    <property type="molecule type" value="Genomic_DNA"/>
</dbReference>
<reference evidence="2 3" key="1">
    <citation type="journal article" date="2020" name="Arch. Microbiol.">
        <title>Bradyrhizobium campsiandrae sp. nov., a nitrogen-fixing bacterial strain isolated from a native leguminous tree from the Amazon adapted to flooded conditions.</title>
        <authorList>
            <person name="Cabral Michel D."/>
            <person name="Martins da Costa E."/>
            <person name="Azarias Guimaraes A."/>
            <person name="Soares de Carvalho T."/>
            <person name="Santos de Castro Caputo P."/>
            <person name="Willems A."/>
            <person name="de Souza Moreira F.M."/>
        </authorList>
    </citation>
    <scope>NUCLEOTIDE SEQUENCE [LARGE SCALE GENOMIC DNA]</scope>
    <source>
        <strain evidence="3">INPA 384B</strain>
    </source>
</reference>